<sequence length="551" mass="57737">MWPPPTSFALLALSGIASAMVIDGIPQHAHLKRQRTTAHPLVADSMSATTKGTSLALDQTPNRYVADITINDRQFRVVIDTGSTDLWVKTSADFAYNTTDATPLSLVYGDTATGAINGTTGFAAVSLGGYTVPQQAFMNATAGAFDGLLDVGLDGYLGLGFISESEINEVFPSDSTVGQPLLYNIFDMTPEQENFISFSLSRSDDLEGSAAARFTINELDETYAAVANEPKVPIFPENTVVWGVPVDGISIDGVNITLKSIVPGAPNGSLIAIMDTGTPGASLPPDILYALYSRIPGASVSVGDSEILFVIPCNTSSVVTVVVSGVPYPIHPLDLSEVLHINTDIISNSTAHANVTLCRGSIHASAPEQFQVADALFGDFFQRNVYTVMNYGGRAAKSVTGSASIQMLALTDPTKAVADVLNVRMAQLALVPEFHDLVDGFVPALPGSTLADVRGAGSIGNASAAGAVGAVADGGAAPSSDGSAVQKYALIVIGMLSGNLLLLILLALVVGLYIKRGRKSSSRASAYAPVKLREEEMLQGETYEVDHRYSD</sequence>
<dbReference type="GO" id="GO:0004190">
    <property type="term" value="F:aspartic-type endopeptidase activity"/>
    <property type="evidence" value="ECO:0007669"/>
    <property type="project" value="UniProtKB-KW"/>
</dbReference>
<dbReference type="AlphaFoldDB" id="A0AAD6XMU5"/>
<organism evidence="7 8">
    <name type="scientific">Mycena belliarum</name>
    <dbReference type="NCBI Taxonomy" id="1033014"/>
    <lineage>
        <taxon>Eukaryota</taxon>
        <taxon>Fungi</taxon>
        <taxon>Dikarya</taxon>
        <taxon>Basidiomycota</taxon>
        <taxon>Agaricomycotina</taxon>
        <taxon>Agaricomycetes</taxon>
        <taxon>Agaricomycetidae</taxon>
        <taxon>Agaricales</taxon>
        <taxon>Marasmiineae</taxon>
        <taxon>Mycenaceae</taxon>
        <taxon>Mycena</taxon>
    </lineage>
</organism>
<dbReference type="PROSITE" id="PS00141">
    <property type="entry name" value="ASP_PROTEASE"/>
    <property type="match status" value="1"/>
</dbReference>
<keyword evidence="3" id="KW-0645">Protease</keyword>
<gene>
    <name evidence="7" type="ORF">B0H15DRAFT_377477</name>
</gene>
<feature type="domain" description="Peptidase A1" evidence="6">
    <location>
        <begin position="64"/>
        <end position="403"/>
    </location>
</feature>
<dbReference type="Pfam" id="PF00026">
    <property type="entry name" value="Asp"/>
    <property type="match status" value="1"/>
</dbReference>
<keyword evidence="3" id="KW-0378">Hydrolase</keyword>
<name>A0AAD6XMU5_9AGAR</name>
<evidence type="ECO:0000259" key="6">
    <source>
        <dbReference type="PROSITE" id="PS51767"/>
    </source>
</evidence>
<dbReference type="InterPro" id="IPR034164">
    <property type="entry name" value="Pepsin-like_dom"/>
</dbReference>
<dbReference type="PROSITE" id="PS51767">
    <property type="entry name" value="PEPTIDASE_A1"/>
    <property type="match status" value="1"/>
</dbReference>
<feature type="signal peptide" evidence="5">
    <location>
        <begin position="1"/>
        <end position="19"/>
    </location>
</feature>
<dbReference type="InterPro" id="IPR021109">
    <property type="entry name" value="Peptidase_aspartic_dom_sf"/>
</dbReference>
<reference evidence="7" key="1">
    <citation type="submission" date="2023-03" db="EMBL/GenBank/DDBJ databases">
        <title>Massive genome expansion in bonnet fungi (Mycena s.s.) driven by repeated elements and novel gene families across ecological guilds.</title>
        <authorList>
            <consortium name="Lawrence Berkeley National Laboratory"/>
            <person name="Harder C.B."/>
            <person name="Miyauchi S."/>
            <person name="Viragh M."/>
            <person name="Kuo A."/>
            <person name="Thoen E."/>
            <person name="Andreopoulos B."/>
            <person name="Lu D."/>
            <person name="Skrede I."/>
            <person name="Drula E."/>
            <person name="Henrissat B."/>
            <person name="Morin E."/>
            <person name="Kohler A."/>
            <person name="Barry K."/>
            <person name="LaButti K."/>
            <person name="Morin E."/>
            <person name="Salamov A."/>
            <person name="Lipzen A."/>
            <person name="Mereny Z."/>
            <person name="Hegedus B."/>
            <person name="Baldrian P."/>
            <person name="Stursova M."/>
            <person name="Weitz H."/>
            <person name="Taylor A."/>
            <person name="Grigoriev I.V."/>
            <person name="Nagy L.G."/>
            <person name="Martin F."/>
            <person name="Kauserud H."/>
        </authorList>
    </citation>
    <scope>NUCLEOTIDE SEQUENCE</scope>
    <source>
        <strain evidence="7">CBHHK173m</strain>
    </source>
</reference>
<dbReference type="PANTHER" id="PTHR47966">
    <property type="entry name" value="BETA-SITE APP-CLEAVING ENZYME, ISOFORM A-RELATED"/>
    <property type="match status" value="1"/>
</dbReference>
<feature type="transmembrane region" description="Helical" evidence="4">
    <location>
        <begin position="488"/>
        <end position="514"/>
    </location>
</feature>
<evidence type="ECO:0000256" key="2">
    <source>
        <dbReference type="ARBA" id="ARBA00022750"/>
    </source>
</evidence>
<evidence type="ECO:0000256" key="4">
    <source>
        <dbReference type="SAM" id="Phobius"/>
    </source>
</evidence>
<keyword evidence="4" id="KW-1133">Transmembrane helix</keyword>
<dbReference type="PRINTS" id="PR00792">
    <property type="entry name" value="PEPSIN"/>
</dbReference>
<keyword evidence="4" id="KW-0472">Membrane</keyword>
<dbReference type="EMBL" id="JARJCN010000034">
    <property type="protein sequence ID" value="KAJ7085507.1"/>
    <property type="molecule type" value="Genomic_DNA"/>
</dbReference>
<dbReference type="InterPro" id="IPR001461">
    <property type="entry name" value="Aspartic_peptidase_A1"/>
</dbReference>
<dbReference type="Gene3D" id="2.40.70.10">
    <property type="entry name" value="Acid Proteases"/>
    <property type="match status" value="2"/>
</dbReference>
<protein>
    <submittedName>
        <fullName evidence="7">Aspartic peptidase domain-containing protein</fullName>
    </submittedName>
</protein>
<dbReference type="PANTHER" id="PTHR47966:SF51">
    <property type="entry name" value="BETA-SITE APP-CLEAVING ENZYME, ISOFORM A-RELATED"/>
    <property type="match status" value="1"/>
</dbReference>
<accession>A0AAD6XMU5</accession>
<keyword evidence="4" id="KW-0812">Transmembrane</keyword>
<dbReference type="SUPFAM" id="SSF50630">
    <property type="entry name" value="Acid proteases"/>
    <property type="match status" value="1"/>
</dbReference>
<comment type="similarity">
    <text evidence="1 3">Belongs to the peptidase A1 family.</text>
</comment>
<dbReference type="InterPro" id="IPR033121">
    <property type="entry name" value="PEPTIDASE_A1"/>
</dbReference>
<feature type="chain" id="PRO_5042148138" evidence="5">
    <location>
        <begin position="20"/>
        <end position="551"/>
    </location>
</feature>
<keyword evidence="8" id="KW-1185">Reference proteome</keyword>
<comment type="caution">
    <text evidence="7">The sequence shown here is derived from an EMBL/GenBank/DDBJ whole genome shotgun (WGS) entry which is preliminary data.</text>
</comment>
<evidence type="ECO:0000313" key="8">
    <source>
        <dbReference type="Proteomes" id="UP001222325"/>
    </source>
</evidence>
<dbReference type="GO" id="GO:0006508">
    <property type="term" value="P:proteolysis"/>
    <property type="evidence" value="ECO:0007669"/>
    <property type="project" value="UniProtKB-KW"/>
</dbReference>
<evidence type="ECO:0000256" key="3">
    <source>
        <dbReference type="RuleBase" id="RU000454"/>
    </source>
</evidence>
<evidence type="ECO:0000313" key="7">
    <source>
        <dbReference type="EMBL" id="KAJ7085507.1"/>
    </source>
</evidence>
<dbReference type="Proteomes" id="UP001222325">
    <property type="component" value="Unassembled WGS sequence"/>
</dbReference>
<proteinExistence type="inferred from homology"/>
<keyword evidence="5" id="KW-0732">Signal</keyword>
<evidence type="ECO:0000256" key="1">
    <source>
        <dbReference type="ARBA" id="ARBA00007447"/>
    </source>
</evidence>
<dbReference type="CDD" id="cd05471">
    <property type="entry name" value="pepsin_like"/>
    <property type="match status" value="1"/>
</dbReference>
<keyword evidence="2 3" id="KW-0064">Aspartyl protease</keyword>
<dbReference type="InterPro" id="IPR001969">
    <property type="entry name" value="Aspartic_peptidase_AS"/>
</dbReference>
<evidence type="ECO:0000256" key="5">
    <source>
        <dbReference type="SAM" id="SignalP"/>
    </source>
</evidence>